<dbReference type="HOGENOM" id="CLU_500665_0_0_1"/>
<dbReference type="OrthoDB" id="5091635at2759"/>
<name>C7YYM3_FUSV7</name>
<keyword evidence="2" id="KW-1185">Reference proteome</keyword>
<dbReference type="GeneID" id="9665513"/>
<protein>
    <submittedName>
        <fullName evidence="1">Uncharacterized protein</fullName>
    </submittedName>
</protein>
<proteinExistence type="predicted"/>
<gene>
    <name evidence="1" type="ORF">NECHADRAFT_83739</name>
</gene>
<accession>C7YYM3</accession>
<evidence type="ECO:0000313" key="1">
    <source>
        <dbReference type="EMBL" id="EEU43028.1"/>
    </source>
</evidence>
<dbReference type="KEGG" id="nhe:NECHADRAFT_83739"/>
<dbReference type="eggNOG" id="ENOG502RMRT">
    <property type="taxonomic scope" value="Eukaryota"/>
</dbReference>
<evidence type="ECO:0000313" key="2">
    <source>
        <dbReference type="Proteomes" id="UP000005206"/>
    </source>
</evidence>
<reference evidence="1 2" key="1">
    <citation type="journal article" date="2009" name="PLoS Genet.">
        <title>The genome of Nectria haematococca: contribution of supernumerary chromosomes to gene expansion.</title>
        <authorList>
            <person name="Coleman J.J."/>
            <person name="Rounsley S.D."/>
            <person name="Rodriguez-Carres M."/>
            <person name="Kuo A."/>
            <person name="Wasmann C.C."/>
            <person name="Grimwood J."/>
            <person name="Schmutz J."/>
            <person name="Taga M."/>
            <person name="White G.J."/>
            <person name="Zhou S."/>
            <person name="Schwartz D.C."/>
            <person name="Freitag M."/>
            <person name="Ma L.J."/>
            <person name="Danchin E.G."/>
            <person name="Henrissat B."/>
            <person name="Coutinho P.M."/>
            <person name="Nelson D.R."/>
            <person name="Straney D."/>
            <person name="Napoli C.A."/>
            <person name="Barker B.M."/>
            <person name="Gribskov M."/>
            <person name="Rep M."/>
            <person name="Kroken S."/>
            <person name="Molnar I."/>
            <person name="Rensing C."/>
            <person name="Kennell J.C."/>
            <person name="Zamora J."/>
            <person name="Farman M.L."/>
            <person name="Selker E.U."/>
            <person name="Salamov A."/>
            <person name="Shapiro H."/>
            <person name="Pangilinan J."/>
            <person name="Lindquist E."/>
            <person name="Lamers C."/>
            <person name="Grigoriev I.V."/>
            <person name="Geiser D.M."/>
            <person name="Covert S.F."/>
            <person name="Temporini E."/>
            <person name="Vanetten H.D."/>
        </authorList>
    </citation>
    <scope>NUCLEOTIDE SEQUENCE [LARGE SCALE GENOMIC DNA]</scope>
    <source>
        <strain evidence="2">ATCC MYA-4622 / CBS 123669 / FGSC 9596 / NRRL 45880 / 77-13-4</strain>
    </source>
</reference>
<sequence>MSSSGSSDDEEQRFDQMLGNIEVDDLHEADIEAIINQMVCEVFRPAGRNPTDHSTCFQACVDMVKDTDVIHATNFREWEKHRYVLAGLFALRSVALAARPANPVEFWMINAPVAVAAAAALSLPRMQIQKDSPLINTFNESNLWDWVGCAIDLWATSARQFVSTLPRGSIVHPMQQGKKTDLSGLLPCTAYPLQSVTLSLFVHLRILKATIPRQSWLQEQMVPRLAITRREEAMEKGKEVLAKLGSEHHDQAALREPLNEWLTYKFLLVLPRDVKDKLWLWSRQHNSLWQPWILRASQDLTEHHKIVHSSQISARLASQDLRRWLDHGRCLVILLEDRVSRGTLVQIVHWMRYEHGNERHIVSSEITKLWKMVTENLKSKLTPERLPVQRSQEPLFVGPRDEADREALVKIIQQILDASICVSPKCPSIVDTWLVLLPKMGDTLLPSFCFDSDKAKQRRALAEKRPWQTRLDDEKFSEMAATVNKIDPESLLIAFIVFHVYVPQILDDKDSELLAQCLQPPEAVSKTSPRIVFRRKRRYSEVEP</sequence>
<dbReference type="EMBL" id="GG698903">
    <property type="protein sequence ID" value="EEU43028.1"/>
    <property type="molecule type" value="Genomic_DNA"/>
</dbReference>
<dbReference type="InParanoid" id="C7YYM3"/>
<dbReference type="Proteomes" id="UP000005206">
    <property type="component" value="Chromosome 8"/>
</dbReference>
<dbReference type="AlphaFoldDB" id="C7YYM3"/>
<organism evidence="1 2">
    <name type="scientific">Fusarium vanettenii (strain ATCC MYA-4622 / CBS 123669 / FGSC 9596 / NRRL 45880 / 77-13-4)</name>
    <name type="common">Fusarium solani subsp. pisi</name>
    <dbReference type="NCBI Taxonomy" id="660122"/>
    <lineage>
        <taxon>Eukaryota</taxon>
        <taxon>Fungi</taxon>
        <taxon>Dikarya</taxon>
        <taxon>Ascomycota</taxon>
        <taxon>Pezizomycotina</taxon>
        <taxon>Sordariomycetes</taxon>
        <taxon>Hypocreomycetidae</taxon>
        <taxon>Hypocreales</taxon>
        <taxon>Nectriaceae</taxon>
        <taxon>Fusarium</taxon>
        <taxon>Fusarium solani species complex</taxon>
        <taxon>Fusarium vanettenii</taxon>
    </lineage>
</organism>
<dbReference type="RefSeq" id="XP_003048741.1">
    <property type="nucleotide sequence ID" value="XM_003048695.1"/>
</dbReference>
<dbReference type="VEuPathDB" id="FungiDB:NECHADRAFT_83739"/>